<evidence type="ECO:0008006" key="5">
    <source>
        <dbReference type="Google" id="ProtNLM"/>
    </source>
</evidence>
<accession>T1F664</accession>
<dbReference type="PANTHER" id="PTHR45713:SF6">
    <property type="entry name" value="F5_8 TYPE C DOMAIN-CONTAINING PROTEIN"/>
    <property type="match status" value="1"/>
</dbReference>
<reference evidence="4" key="1">
    <citation type="submission" date="2012-12" db="EMBL/GenBank/DDBJ databases">
        <authorList>
            <person name="Hellsten U."/>
            <person name="Grimwood J."/>
            <person name="Chapman J.A."/>
            <person name="Shapiro H."/>
            <person name="Aerts A."/>
            <person name="Otillar R.P."/>
            <person name="Terry A.Y."/>
            <person name="Boore J.L."/>
            <person name="Simakov O."/>
            <person name="Marletaz F."/>
            <person name="Cho S.-J."/>
            <person name="Edsinger-Gonzales E."/>
            <person name="Havlak P."/>
            <person name="Kuo D.-H."/>
            <person name="Larsson T."/>
            <person name="Lv J."/>
            <person name="Arendt D."/>
            <person name="Savage R."/>
            <person name="Osoegawa K."/>
            <person name="de Jong P."/>
            <person name="Lindberg D.R."/>
            <person name="Seaver E.C."/>
            <person name="Weisblat D.A."/>
            <person name="Putnam N.H."/>
            <person name="Grigoriev I.V."/>
            <person name="Rokhsar D.S."/>
        </authorList>
    </citation>
    <scope>NUCLEOTIDE SEQUENCE</scope>
</reference>
<dbReference type="OrthoDB" id="6108014at2759"/>
<dbReference type="KEGG" id="hro:HELRODRAFT_172941"/>
<evidence type="ECO:0000313" key="2">
    <source>
        <dbReference type="EMBL" id="ESO03913.1"/>
    </source>
</evidence>
<name>T1F664_HELRO</name>
<dbReference type="EMBL" id="AMQM01004413">
    <property type="status" value="NOT_ANNOTATED_CDS"/>
    <property type="molecule type" value="Genomic_DNA"/>
</dbReference>
<keyword evidence="1" id="KW-0732">Signal</keyword>
<feature type="chain" id="PRO_5010980273" description="Fucolectin tachylectin-4 pentraxin-1 domain-containing protein" evidence="1">
    <location>
        <begin position="34"/>
        <end position="378"/>
    </location>
</feature>
<feature type="signal peptide" evidence="1">
    <location>
        <begin position="1"/>
        <end position="33"/>
    </location>
</feature>
<evidence type="ECO:0000313" key="3">
    <source>
        <dbReference type="EnsemblMetazoa" id="HelroP172941"/>
    </source>
</evidence>
<evidence type="ECO:0000313" key="4">
    <source>
        <dbReference type="Proteomes" id="UP000015101"/>
    </source>
</evidence>
<dbReference type="PANTHER" id="PTHR45713">
    <property type="entry name" value="FTP DOMAIN-CONTAINING PROTEIN"/>
    <property type="match status" value="1"/>
</dbReference>
<proteinExistence type="predicted"/>
<evidence type="ECO:0000256" key="1">
    <source>
        <dbReference type="SAM" id="SignalP"/>
    </source>
</evidence>
<keyword evidence="4" id="KW-1185">Reference proteome</keyword>
<dbReference type="Gene3D" id="2.60.120.260">
    <property type="entry name" value="Galactose-binding domain-like"/>
    <property type="match status" value="2"/>
</dbReference>
<protein>
    <recommendedName>
        <fullName evidence="5">Fucolectin tachylectin-4 pentraxin-1 domain-containing protein</fullName>
    </recommendedName>
</protein>
<reference evidence="2 4" key="2">
    <citation type="journal article" date="2013" name="Nature">
        <title>Insights into bilaterian evolution from three spiralian genomes.</title>
        <authorList>
            <person name="Simakov O."/>
            <person name="Marletaz F."/>
            <person name="Cho S.J."/>
            <person name="Edsinger-Gonzales E."/>
            <person name="Havlak P."/>
            <person name="Hellsten U."/>
            <person name="Kuo D.H."/>
            <person name="Larsson T."/>
            <person name="Lv J."/>
            <person name="Arendt D."/>
            <person name="Savage R."/>
            <person name="Osoegawa K."/>
            <person name="de Jong P."/>
            <person name="Grimwood J."/>
            <person name="Chapman J.A."/>
            <person name="Shapiro H."/>
            <person name="Aerts A."/>
            <person name="Otillar R.P."/>
            <person name="Terry A.Y."/>
            <person name="Boore J.L."/>
            <person name="Grigoriev I.V."/>
            <person name="Lindberg D.R."/>
            <person name="Seaver E.C."/>
            <person name="Weisblat D.A."/>
            <person name="Putnam N.H."/>
            <person name="Rokhsar D.S."/>
        </authorList>
    </citation>
    <scope>NUCLEOTIDE SEQUENCE</scope>
</reference>
<dbReference type="HOGENOM" id="CLU_732115_0_0_1"/>
<dbReference type="AlphaFoldDB" id="T1F664"/>
<dbReference type="InterPro" id="IPR051941">
    <property type="entry name" value="BG_Antigen-Binding_Lectin"/>
</dbReference>
<organism evidence="3 4">
    <name type="scientific">Helobdella robusta</name>
    <name type="common">Californian leech</name>
    <dbReference type="NCBI Taxonomy" id="6412"/>
    <lineage>
        <taxon>Eukaryota</taxon>
        <taxon>Metazoa</taxon>
        <taxon>Spiralia</taxon>
        <taxon>Lophotrochozoa</taxon>
        <taxon>Annelida</taxon>
        <taxon>Clitellata</taxon>
        <taxon>Hirudinea</taxon>
        <taxon>Rhynchobdellida</taxon>
        <taxon>Glossiphoniidae</taxon>
        <taxon>Helobdella</taxon>
    </lineage>
</organism>
<dbReference type="Proteomes" id="UP000015101">
    <property type="component" value="Unassembled WGS sequence"/>
</dbReference>
<dbReference type="EnsemblMetazoa" id="HelroT172941">
    <property type="protein sequence ID" value="HelroP172941"/>
    <property type="gene ID" value="HelroG172941"/>
</dbReference>
<dbReference type="CTD" id="20204313"/>
<dbReference type="InterPro" id="IPR008979">
    <property type="entry name" value="Galactose-bd-like_sf"/>
</dbReference>
<sequence>MTAKHFKSPTMITLITILFEVIDWGHFTSTSSASNPNYYFYYDSYYAVDGKKFMNDSLAFCSLTVPGFDPHWIGVDLKNLFTIFYTILYAGTNHAGFPKRNDLDYFIVGVSNRSLDVHPPVRGTLDLCAQYPDVVASKQVVRLNCSSTTPPARYVILLQPSNSTGYMSVCEFEVYGVPYGSMKYNINRCLDIKFLPLFIIFEEFKTNLLLKSPSTSSSYLTVGCGNLTAALVVDGFHDPYFSNCHCGITADTYGKPNWFKFDMKTGYNVDYIAFTSRRWEDPPTNMDFLARLSDNFTIGLTNVTSTPVRNNYPSCATWPGYVKVGSRVEMKCNANLPKYRYLIAQASPTASGKFMICELEAYEPTDASIYFIFQFSVV</sequence>
<dbReference type="GeneID" id="20204313"/>
<dbReference type="InParanoid" id="T1F664"/>
<dbReference type="RefSeq" id="XP_009017849.1">
    <property type="nucleotide sequence ID" value="XM_009019601.1"/>
</dbReference>
<dbReference type="EMBL" id="KB096551">
    <property type="protein sequence ID" value="ESO03913.1"/>
    <property type="molecule type" value="Genomic_DNA"/>
</dbReference>
<gene>
    <name evidence="3" type="primary">20204313</name>
    <name evidence="2" type="ORF">HELRODRAFT_172941</name>
</gene>
<dbReference type="SUPFAM" id="SSF49785">
    <property type="entry name" value="Galactose-binding domain-like"/>
    <property type="match status" value="2"/>
</dbReference>
<reference evidence="3" key="3">
    <citation type="submission" date="2015-06" db="UniProtKB">
        <authorList>
            <consortium name="EnsemblMetazoa"/>
        </authorList>
    </citation>
    <scope>IDENTIFICATION</scope>
</reference>